<dbReference type="Pfam" id="PF08154">
    <property type="entry name" value="NLE"/>
    <property type="match status" value="1"/>
</dbReference>
<dbReference type="CDD" id="cd00200">
    <property type="entry name" value="WD40"/>
    <property type="match status" value="1"/>
</dbReference>
<dbReference type="PRINTS" id="PR00320">
    <property type="entry name" value="GPROTEINBRPT"/>
</dbReference>
<dbReference type="InterPro" id="IPR012972">
    <property type="entry name" value="NLE"/>
</dbReference>
<comment type="caution">
    <text evidence="10">The sequence shown here is derived from an EMBL/GenBank/DDBJ whole genome shotgun (WGS) entry which is preliminary data.</text>
</comment>
<dbReference type="SUPFAM" id="SSF50978">
    <property type="entry name" value="WD40 repeat-like"/>
    <property type="match status" value="1"/>
</dbReference>
<dbReference type="GO" id="GO:0005654">
    <property type="term" value="C:nucleoplasm"/>
    <property type="evidence" value="ECO:0007669"/>
    <property type="project" value="UniProtKB-SubCell"/>
</dbReference>
<organism evidence="10 11">
    <name type="scientific">Edaphochlamys debaryana</name>
    <dbReference type="NCBI Taxonomy" id="47281"/>
    <lineage>
        <taxon>Eukaryota</taxon>
        <taxon>Viridiplantae</taxon>
        <taxon>Chlorophyta</taxon>
        <taxon>core chlorophytes</taxon>
        <taxon>Chlorophyceae</taxon>
        <taxon>CS clade</taxon>
        <taxon>Chlamydomonadales</taxon>
        <taxon>Chlamydomonadales incertae sedis</taxon>
        <taxon>Edaphochlamys</taxon>
    </lineage>
</organism>
<dbReference type="GO" id="GO:0043021">
    <property type="term" value="F:ribonucleoprotein complex binding"/>
    <property type="evidence" value="ECO:0007669"/>
    <property type="project" value="UniProtKB-UniRule"/>
</dbReference>
<feature type="domain" description="NLE" evidence="9">
    <location>
        <begin position="8"/>
        <end position="71"/>
    </location>
</feature>
<feature type="repeat" description="WD" evidence="7">
    <location>
        <begin position="149"/>
        <end position="185"/>
    </location>
</feature>
<dbReference type="EMBL" id="JAEHOE010000077">
    <property type="protein sequence ID" value="KAG2489040.1"/>
    <property type="molecule type" value="Genomic_DNA"/>
</dbReference>
<dbReference type="Pfam" id="PF00400">
    <property type="entry name" value="WD40"/>
    <property type="match status" value="6"/>
</dbReference>
<name>A0A836BU45_9CHLO</name>
<dbReference type="PROSITE" id="PS50294">
    <property type="entry name" value="WD_REPEATS_REGION"/>
    <property type="match status" value="4"/>
</dbReference>
<accession>A0A836BU45</accession>
<feature type="repeat" description="WD" evidence="7">
    <location>
        <begin position="200"/>
        <end position="232"/>
    </location>
</feature>
<evidence type="ECO:0000259" key="9">
    <source>
        <dbReference type="Pfam" id="PF08154"/>
    </source>
</evidence>
<dbReference type="GO" id="GO:0000463">
    <property type="term" value="P:maturation of LSU-rRNA from tricistronic rRNA transcript (SSU-rRNA, 5.8S rRNA, LSU-rRNA)"/>
    <property type="evidence" value="ECO:0007669"/>
    <property type="project" value="UniProtKB-UniRule"/>
</dbReference>
<keyword evidence="1 6" id="KW-0690">Ribosome biogenesis</keyword>
<dbReference type="InterPro" id="IPR015943">
    <property type="entry name" value="WD40/YVTN_repeat-like_dom_sf"/>
</dbReference>
<comment type="function">
    <text evidence="6">Required for maturation of ribosomal RNAs and formation of the large ribosomal subunit.</text>
</comment>
<proteinExistence type="inferred from homology"/>
<evidence type="ECO:0000256" key="7">
    <source>
        <dbReference type="PROSITE-ProRule" id="PRU00221"/>
    </source>
</evidence>
<dbReference type="Proteomes" id="UP000612055">
    <property type="component" value="Unassembled WGS sequence"/>
</dbReference>
<keyword evidence="4" id="KW-0677">Repeat</keyword>
<evidence type="ECO:0000256" key="2">
    <source>
        <dbReference type="ARBA" id="ARBA00022552"/>
    </source>
</evidence>
<comment type="subcellular location">
    <subcellularLocation>
        <location evidence="6">Nucleus</location>
        <location evidence="6">Nucleolus</location>
    </subcellularLocation>
    <subcellularLocation>
        <location evidence="6">Nucleus</location>
        <location evidence="6">Nucleoplasm</location>
    </subcellularLocation>
</comment>
<protein>
    <recommendedName>
        <fullName evidence="6">Ribosome biogenesis protein WDR12 homolog</fullName>
    </recommendedName>
</protein>
<feature type="repeat" description="WD" evidence="7">
    <location>
        <begin position="285"/>
        <end position="325"/>
    </location>
</feature>
<comment type="similarity">
    <text evidence="6">Belongs to the WD repeat WDR12/YTM1 family.</text>
</comment>
<dbReference type="HAMAP" id="MF_03029">
    <property type="entry name" value="WDR12"/>
    <property type="match status" value="1"/>
</dbReference>
<feature type="region of interest" description="Disordered" evidence="8">
    <location>
        <begin position="94"/>
        <end position="124"/>
    </location>
</feature>
<dbReference type="InterPro" id="IPR001680">
    <property type="entry name" value="WD40_rpt"/>
</dbReference>
<keyword evidence="3 7" id="KW-0853">WD repeat</keyword>
<evidence type="ECO:0000313" key="11">
    <source>
        <dbReference type="Proteomes" id="UP000612055"/>
    </source>
</evidence>
<dbReference type="PROSITE" id="PS50082">
    <property type="entry name" value="WD_REPEATS_2"/>
    <property type="match status" value="5"/>
</dbReference>
<feature type="compositionally biased region" description="Gly residues" evidence="8">
    <location>
        <begin position="263"/>
        <end position="276"/>
    </location>
</feature>
<evidence type="ECO:0000256" key="1">
    <source>
        <dbReference type="ARBA" id="ARBA00022517"/>
    </source>
</evidence>
<dbReference type="InterPro" id="IPR028599">
    <property type="entry name" value="WDR12/Ytm1"/>
</dbReference>
<evidence type="ECO:0000313" key="10">
    <source>
        <dbReference type="EMBL" id="KAG2489040.1"/>
    </source>
</evidence>
<dbReference type="OrthoDB" id="10251381at2759"/>
<keyword evidence="5 6" id="KW-0539">Nucleus</keyword>
<dbReference type="Gene3D" id="2.130.10.10">
    <property type="entry name" value="YVTN repeat-like/Quinoprotein amine dehydrogenase"/>
    <property type="match status" value="2"/>
</dbReference>
<dbReference type="AlphaFoldDB" id="A0A836BU45"/>
<keyword evidence="11" id="KW-1185">Reference proteome</keyword>
<feature type="repeat" description="WD" evidence="7">
    <location>
        <begin position="374"/>
        <end position="416"/>
    </location>
</feature>
<sequence>MAAEESQVLVKFITKLPPHLRVPETPVAVPASLRRYGLSQVINHLLALDAPRPFDFLVSGQLLRSSLEAHLLLAGLSAESTLEVEYVPAVVPPRHRSSAPHDDWVSSVDGSRAGPSPSPSAPGTGLLVSGSYDGLVRLWNGELQAVASVSAHAGGVTSVRMLPSSHGDLLLTAGKDRAVRLWRLEHPGSKAPSLALLASYAAHTDSVEAAVPSPSGSRVASSGWDGRVLVWDSGRAVADAADEAAAAGGGGGEDGRKKKRRVGGGGGAAEGGGGGLTVSEPAAELRGHLHCVSCLAWPEEGALFSGGWDHSVRRWDVSSGTVADSHHGSKAVLALASHPAAPSVVAFSGADRAIRLWDARAPPSASGAMAVSVVGEHPGWVAALAWAPASQHHLASAGYEGAVKLWDVRGRVPLATLEGHTGKALCVGWLGGAGAGGKKGEAGAGAGPMGGLGGIVSGGADCALRVYDREGEAEGERNARG</sequence>
<evidence type="ECO:0000256" key="3">
    <source>
        <dbReference type="ARBA" id="ARBA00022574"/>
    </source>
</evidence>
<evidence type="ECO:0000256" key="4">
    <source>
        <dbReference type="ARBA" id="ARBA00022737"/>
    </source>
</evidence>
<evidence type="ECO:0000256" key="8">
    <source>
        <dbReference type="SAM" id="MobiDB-lite"/>
    </source>
</evidence>
<dbReference type="InterPro" id="IPR036322">
    <property type="entry name" value="WD40_repeat_dom_sf"/>
</dbReference>
<dbReference type="SMART" id="SM00320">
    <property type="entry name" value="WD40"/>
    <property type="match status" value="7"/>
</dbReference>
<feature type="region of interest" description="Disordered" evidence="8">
    <location>
        <begin position="244"/>
        <end position="276"/>
    </location>
</feature>
<feature type="compositionally biased region" description="Low complexity" evidence="8">
    <location>
        <begin position="110"/>
        <end position="124"/>
    </location>
</feature>
<feature type="repeat" description="WD" evidence="7">
    <location>
        <begin position="126"/>
        <end position="140"/>
    </location>
</feature>
<reference evidence="10" key="1">
    <citation type="journal article" date="2020" name="bioRxiv">
        <title>Comparative genomics of Chlamydomonas.</title>
        <authorList>
            <person name="Craig R.J."/>
            <person name="Hasan A.R."/>
            <person name="Ness R.W."/>
            <person name="Keightley P.D."/>
        </authorList>
    </citation>
    <scope>NUCLEOTIDE SEQUENCE</scope>
    <source>
        <strain evidence="10">CCAP 11/70</strain>
    </source>
</reference>
<evidence type="ECO:0000256" key="5">
    <source>
        <dbReference type="ARBA" id="ARBA00023242"/>
    </source>
</evidence>
<keyword evidence="2 6" id="KW-0698">rRNA processing</keyword>
<evidence type="ECO:0000256" key="6">
    <source>
        <dbReference type="HAMAP-Rule" id="MF_03029"/>
    </source>
</evidence>
<dbReference type="PANTHER" id="PTHR19855:SF11">
    <property type="entry name" value="RIBOSOME BIOGENESIS PROTEIN WDR12"/>
    <property type="match status" value="1"/>
</dbReference>
<dbReference type="PANTHER" id="PTHR19855">
    <property type="entry name" value="WD40 REPEAT PROTEIN 12, 37"/>
    <property type="match status" value="1"/>
</dbReference>
<dbReference type="GO" id="GO:0030687">
    <property type="term" value="C:preribosome, large subunit precursor"/>
    <property type="evidence" value="ECO:0007669"/>
    <property type="project" value="UniProtKB-UniRule"/>
</dbReference>
<dbReference type="GO" id="GO:0000466">
    <property type="term" value="P:maturation of 5.8S rRNA from tricistronic rRNA transcript (SSU-rRNA, 5.8S rRNA, LSU-rRNA)"/>
    <property type="evidence" value="ECO:0007669"/>
    <property type="project" value="UniProtKB-UniRule"/>
</dbReference>
<dbReference type="GO" id="GO:0005730">
    <property type="term" value="C:nucleolus"/>
    <property type="evidence" value="ECO:0007669"/>
    <property type="project" value="UniProtKB-SubCell"/>
</dbReference>
<gene>
    <name evidence="10" type="ORF">HYH03_012478</name>
</gene>
<dbReference type="InterPro" id="IPR020472">
    <property type="entry name" value="WD40_PAC1"/>
</dbReference>